<evidence type="ECO:0000256" key="14">
    <source>
        <dbReference type="ARBA" id="ARBA00041712"/>
    </source>
</evidence>
<keyword evidence="7 16" id="KW-0479">Metal-binding</keyword>
<dbReference type="GO" id="GO:0030145">
    <property type="term" value="F:manganese ion binding"/>
    <property type="evidence" value="ECO:0007669"/>
    <property type="project" value="UniProtKB-UniRule"/>
</dbReference>
<evidence type="ECO:0000256" key="2">
    <source>
        <dbReference type="ARBA" id="ARBA00004922"/>
    </source>
</evidence>
<evidence type="ECO:0000256" key="15">
    <source>
        <dbReference type="ARBA" id="ARBA00049421"/>
    </source>
</evidence>
<evidence type="ECO:0000256" key="11">
    <source>
        <dbReference type="ARBA" id="ARBA00023136"/>
    </source>
</evidence>
<evidence type="ECO:0000256" key="8">
    <source>
        <dbReference type="ARBA" id="ARBA00022968"/>
    </source>
</evidence>
<keyword evidence="8 16" id="KW-0735">Signal-anchor</keyword>
<dbReference type="Pfam" id="PF03071">
    <property type="entry name" value="GNT-I"/>
    <property type="match status" value="1"/>
</dbReference>
<comment type="function">
    <text evidence="16">Initiates complex N-linked carbohydrate formation. Essential for the conversion of high-mannose to hybrid and complex N-glycans.</text>
</comment>
<dbReference type="InterPro" id="IPR004139">
    <property type="entry name" value="Glyco_trans_13"/>
</dbReference>
<evidence type="ECO:0000256" key="6">
    <source>
        <dbReference type="ARBA" id="ARBA00022692"/>
    </source>
</evidence>
<dbReference type="PANTHER" id="PTHR10468">
    <property type="entry name" value="PROTEIN O-LINKED-MANNOSE BETA-1,2-N-ACETYLGLUCOSAMINYLTRANSFERASE 1/ALPHA-1,3-MANNOSYL-GLYCOPROTEIN 2-BETA-N-ACETYLGLUCOSAMINYLTRANSFERASE"/>
    <property type="match status" value="1"/>
</dbReference>
<evidence type="ECO:0000256" key="12">
    <source>
        <dbReference type="ARBA" id="ARBA00023211"/>
    </source>
</evidence>
<dbReference type="UniPathway" id="UPA00378"/>
<evidence type="ECO:0000256" key="4">
    <source>
        <dbReference type="ARBA" id="ARBA00022676"/>
    </source>
</evidence>
<dbReference type="PANTHER" id="PTHR10468:SF0">
    <property type="entry name" value="ALPHA-1,3-MANNOSYL-GLYCOPROTEIN 2-BETA-N-ACETYLGLUCOSAMINYLTRANSFERASE"/>
    <property type="match status" value="1"/>
</dbReference>
<dbReference type="GO" id="GO:0003827">
    <property type="term" value="F:alpha-1,3-mannosylglycoprotein 2-beta-N-acetylglucosaminyltransferase activity"/>
    <property type="evidence" value="ECO:0007669"/>
    <property type="project" value="UniProtKB-UniRule"/>
</dbReference>
<dbReference type="GO" id="GO:0000139">
    <property type="term" value="C:Golgi membrane"/>
    <property type="evidence" value="ECO:0007669"/>
    <property type="project" value="UniProtKB-SubCell"/>
</dbReference>
<evidence type="ECO:0000256" key="3">
    <source>
        <dbReference type="ARBA" id="ARBA00006492"/>
    </source>
</evidence>
<comment type="subcellular location">
    <subcellularLocation>
        <location evidence="1 16">Golgi apparatus membrane</location>
        <topology evidence="1 16">Single-pass type II membrane protein</topology>
    </subcellularLocation>
</comment>
<keyword evidence="4 16" id="KW-0328">Glycosyltransferase</keyword>
<keyword evidence="11" id="KW-0472">Membrane</keyword>
<evidence type="ECO:0000256" key="16">
    <source>
        <dbReference type="RuleBase" id="RU368119"/>
    </source>
</evidence>
<evidence type="ECO:0000256" key="9">
    <source>
        <dbReference type="ARBA" id="ARBA00022989"/>
    </source>
</evidence>
<dbReference type="InterPro" id="IPR029044">
    <property type="entry name" value="Nucleotide-diphossugar_trans"/>
</dbReference>
<sequence>AAAPLMASDPSIWCVSTWNDYGSGDWQWDPKRLIRTSFFPGLGWMTSSAKWKQLRADFPGTHVFWLLAFHNLRPTQLRPLLLMVLSRGHLGRVYFGYSSYKRP</sequence>
<gene>
    <name evidence="17" type="ORF">TSPGSL018_27470</name>
</gene>
<comment type="cofactor">
    <cofactor evidence="16">
        <name>Mn(2+)</name>
        <dbReference type="ChEBI" id="CHEBI:29035"/>
    </cofactor>
    <text evidence="16">The cofactor is mostly bound to the substrate.</text>
</comment>
<feature type="non-terminal residue" evidence="17">
    <location>
        <position position="1"/>
    </location>
</feature>
<organism evidence="17">
    <name type="scientific">Tetraselmis sp. GSL018</name>
    <dbReference type="NCBI Taxonomy" id="582737"/>
    <lineage>
        <taxon>Eukaryota</taxon>
        <taxon>Viridiplantae</taxon>
        <taxon>Chlorophyta</taxon>
        <taxon>core chlorophytes</taxon>
        <taxon>Chlorodendrophyceae</taxon>
        <taxon>Chlorodendrales</taxon>
        <taxon>Chlorodendraceae</taxon>
        <taxon>Tetraselmis</taxon>
    </lineage>
</organism>
<dbReference type="InterPro" id="IPR052261">
    <property type="entry name" value="Glycosyltransferase_13"/>
</dbReference>
<keyword evidence="10 16" id="KW-0333">Golgi apparatus</keyword>
<evidence type="ECO:0000256" key="13">
    <source>
        <dbReference type="ARBA" id="ARBA00038949"/>
    </source>
</evidence>
<evidence type="ECO:0000256" key="7">
    <source>
        <dbReference type="ARBA" id="ARBA00022723"/>
    </source>
</evidence>
<keyword evidence="6" id="KW-0812">Transmembrane</keyword>
<dbReference type="Gene3D" id="3.90.550.10">
    <property type="entry name" value="Spore Coat Polysaccharide Biosynthesis Protein SpsA, Chain A"/>
    <property type="match status" value="1"/>
</dbReference>
<comment type="similarity">
    <text evidence="3 16">Belongs to the glycosyltransferase 13 family.</text>
</comment>
<dbReference type="EC" id="2.4.1.101" evidence="13 16"/>
<proteinExistence type="inferred from homology"/>
<protein>
    <recommendedName>
        <fullName evidence="13 16">Alpha-1,3-mannosyl-glycoprotein 2-beta-N-acetylglucosaminyltransferase</fullName>
        <shortName evidence="16">GNT-I</shortName>
        <shortName evidence="16">GlcNAc-T I</shortName>
        <ecNumber evidence="13 16">2.4.1.101</ecNumber>
    </recommendedName>
    <alternativeName>
        <fullName evidence="14 16">N-glycosyl-oligosaccharide-glycoprotein N-acetylglucosaminyltransferase I</fullName>
    </alternativeName>
</protein>
<reference evidence="17" key="1">
    <citation type="submission" date="2014-05" db="EMBL/GenBank/DDBJ databases">
        <title>The transcriptome of the halophilic microalga Tetraselmis sp. GSL018 isolated from the Great Salt Lake, Utah.</title>
        <authorList>
            <person name="Jinkerson R.E."/>
            <person name="D'Adamo S."/>
            <person name="Posewitz M.C."/>
        </authorList>
    </citation>
    <scope>NUCLEOTIDE SEQUENCE</scope>
    <source>
        <strain evidence="17">GSL018</strain>
    </source>
</reference>
<name>A0A061RLU6_9CHLO</name>
<dbReference type="EMBL" id="GBEZ01011928">
    <property type="protein sequence ID" value="JAC73907.1"/>
    <property type="molecule type" value="Transcribed_RNA"/>
</dbReference>
<comment type="catalytic activity">
    <reaction evidence="15 16">
        <text>N(4)-(alpha-D-Man-(1-&gt;3)-[alpha-D-Man-(1-&gt;3)-[alpha-D-Man-(1-&gt;6)]-alpha-D-Man-(1-&gt;6)]-beta-D-Man-(1-&gt;4)-beta-D-GlcNAc-(1-&gt;4)-beta-D-GlcNAc)-L-asparaginyl-[protein] (N-glucan mannose isomer 5A1,2) + UDP-N-acetyl-alpha-D-glucosamine = N(4)-{beta-D-GlcNAc-(1-&gt;2)-alpha-D-Man-(1-&gt;3)-[alpha-D-Man-(1-&gt;3)-[alpha-D-Man-(1-&gt;6)]-alpha-D-Man-(1-&gt;6)]-beta-D-Man-(1-&gt;4)-beta-D-GlcNAc-(1-&gt;4)-beta-D-GlcNAc}-L-asparaginyl-[protein] + UDP + H(+)</text>
        <dbReference type="Rhea" id="RHEA:11456"/>
        <dbReference type="Rhea" id="RHEA-COMP:14367"/>
        <dbReference type="Rhea" id="RHEA-COMP:14368"/>
        <dbReference type="ChEBI" id="CHEBI:15378"/>
        <dbReference type="ChEBI" id="CHEBI:57705"/>
        <dbReference type="ChEBI" id="CHEBI:58223"/>
        <dbReference type="ChEBI" id="CHEBI:59087"/>
        <dbReference type="ChEBI" id="CHEBI:60625"/>
        <dbReference type="EC" id="2.4.1.101"/>
    </reaction>
</comment>
<evidence type="ECO:0000313" key="17">
    <source>
        <dbReference type="EMBL" id="JAC73907.1"/>
    </source>
</evidence>
<evidence type="ECO:0000256" key="5">
    <source>
        <dbReference type="ARBA" id="ARBA00022679"/>
    </source>
</evidence>
<evidence type="ECO:0000256" key="1">
    <source>
        <dbReference type="ARBA" id="ARBA00004323"/>
    </source>
</evidence>
<keyword evidence="5" id="KW-0808">Transferase</keyword>
<comment type="pathway">
    <text evidence="2 16">Protein modification; protein glycosylation.</text>
</comment>
<evidence type="ECO:0000256" key="10">
    <source>
        <dbReference type="ARBA" id="ARBA00023034"/>
    </source>
</evidence>
<accession>A0A061RLU6</accession>
<keyword evidence="12 16" id="KW-0464">Manganese</keyword>
<dbReference type="AlphaFoldDB" id="A0A061RLU6"/>
<keyword evidence="9" id="KW-1133">Transmembrane helix</keyword>